<name>A0ABS0PFV7_9BRAD</name>
<evidence type="ECO:0000313" key="1">
    <source>
        <dbReference type="EMBL" id="MBH5391935.1"/>
    </source>
</evidence>
<evidence type="ECO:0008006" key="3">
    <source>
        <dbReference type="Google" id="ProtNLM"/>
    </source>
</evidence>
<comment type="caution">
    <text evidence="1">The sequence shown here is derived from an EMBL/GenBank/DDBJ whole genome shotgun (WGS) entry which is preliminary data.</text>
</comment>
<evidence type="ECO:0000313" key="2">
    <source>
        <dbReference type="Proteomes" id="UP001194539"/>
    </source>
</evidence>
<keyword evidence="2" id="KW-1185">Reference proteome</keyword>
<dbReference type="Proteomes" id="UP001194539">
    <property type="component" value="Unassembled WGS sequence"/>
</dbReference>
<dbReference type="RefSeq" id="WP_197969512.1">
    <property type="nucleotide sequence ID" value="NZ_JACEGD010000062.1"/>
</dbReference>
<accession>A0ABS0PFV7</accession>
<protein>
    <recommendedName>
        <fullName evidence="3">Deacetylase sirtuin-type domain-containing protein</fullName>
    </recommendedName>
</protein>
<reference evidence="1 2" key="1">
    <citation type="submission" date="2020-07" db="EMBL/GenBank/DDBJ databases">
        <title>Bradyrhizobium diversity isolated from nodules of indigenous legumes of Western Australia.</title>
        <authorList>
            <person name="Klepa M.S."/>
        </authorList>
    </citation>
    <scope>NUCLEOTIDE SEQUENCE [LARGE SCALE GENOMIC DNA]</scope>
    <source>
        <strain evidence="1 2">CNPSo 4019</strain>
    </source>
</reference>
<proteinExistence type="predicted"/>
<dbReference type="EMBL" id="JACEGD010000062">
    <property type="protein sequence ID" value="MBH5391935.1"/>
    <property type="molecule type" value="Genomic_DNA"/>
</dbReference>
<sequence length="119" mass="12992">MFKGFTVAIVALIGTAQLDRYPNQRPVHRRGYGNAAANQARVWVLDNSLARRRVMDISWADLDCGERRTIAILGAGLSTELCDPLALLTLRRLGLIVGFHLTAAGHNLRRDAVVKSVAG</sequence>
<gene>
    <name evidence="1" type="ORF">H1B27_37605</name>
</gene>
<organism evidence="1 2">
    <name type="scientific">Bradyrhizobium diversitatis</name>
    <dbReference type="NCBI Taxonomy" id="2755406"/>
    <lineage>
        <taxon>Bacteria</taxon>
        <taxon>Pseudomonadati</taxon>
        <taxon>Pseudomonadota</taxon>
        <taxon>Alphaproteobacteria</taxon>
        <taxon>Hyphomicrobiales</taxon>
        <taxon>Nitrobacteraceae</taxon>
        <taxon>Bradyrhizobium</taxon>
    </lineage>
</organism>